<evidence type="ECO:0000313" key="1">
    <source>
        <dbReference type="EMBL" id="GIQ79691.1"/>
    </source>
</evidence>
<accession>A0A9K3GEX1</accession>
<dbReference type="AlphaFoldDB" id="A0A9K3GEX1"/>
<keyword evidence="2" id="KW-1185">Reference proteome</keyword>
<proteinExistence type="predicted"/>
<dbReference type="EMBL" id="BDIP01000042">
    <property type="protein sequence ID" value="GIQ79691.1"/>
    <property type="molecule type" value="Genomic_DNA"/>
</dbReference>
<evidence type="ECO:0000313" key="2">
    <source>
        <dbReference type="Proteomes" id="UP000265618"/>
    </source>
</evidence>
<organism evidence="1 2">
    <name type="scientific">Kipferlia bialata</name>
    <dbReference type="NCBI Taxonomy" id="797122"/>
    <lineage>
        <taxon>Eukaryota</taxon>
        <taxon>Metamonada</taxon>
        <taxon>Carpediemonas-like organisms</taxon>
        <taxon>Kipferlia</taxon>
    </lineage>
</organism>
<sequence>MDSDARRHRMERRLHNSVHFVPDAGTGYSKEVYDEDSEIHARHLKAVREAMRKGAPVVRFTPQQKELIRLAKRMRKEGRVADLLTVGRAMLEAGVAKAIYEAKI</sequence>
<gene>
    <name evidence="1" type="ORF">KIPB_000369</name>
</gene>
<dbReference type="Proteomes" id="UP000265618">
    <property type="component" value="Unassembled WGS sequence"/>
</dbReference>
<protein>
    <submittedName>
        <fullName evidence="1">Uncharacterized protein</fullName>
    </submittedName>
</protein>
<comment type="caution">
    <text evidence="1">The sequence shown here is derived from an EMBL/GenBank/DDBJ whole genome shotgun (WGS) entry which is preliminary data.</text>
</comment>
<name>A0A9K3GEX1_9EUKA</name>
<reference evidence="1 2" key="1">
    <citation type="journal article" date="2018" name="PLoS ONE">
        <title>The draft genome of Kipferlia bialata reveals reductive genome evolution in fornicate parasites.</title>
        <authorList>
            <person name="Tanifuji G."/>
            <person name="Takabayashi S."/>
            <person name="Kume K."/>
            <person name="Takagi M."/>
            <person name="Nakayama T."/>
            <person name="Kamikawa R."/>
            <person name="Inagaki Y."/>
            <person name="Hashimoto T."/>
        </authorList>
    </citation>
    <scope>NUCLEOTIDE SEQUENCE [LARGE SCALE GENOMIC DNA]</scope>
    <source>
        <strain evidence="1">NY0173</strain>
    </source>
</reference>